<keyword evidence="4" id="KW-0812">Transmembrane</keyword>
<evidence type="ECO:0000313" key="8">
    <source>
        <dbReference type="Proteomes" id="UP001164693"/>
    </source>
</evidence>
<evidence type="ECO:0000259" key="5">
    <source>
        <dbReference type="Pfam" id="PF00465"/>
    </source>
</evidence>
<accession>A0ABY7K458</accession>
<proteinExistence type="inferred from homology"/>
<keyword evidence="2" id="KW-0560">Oxidoreductase</keyword>
<dbReference type="EMBL" id="CP097463">
    <property type="protein sequence ID" value="WAX59283.1"/>
    <property type="molecule type" value="Genomic_DNA"/>
</dbReference>
<gene>
    <name evidence="7" type="ORF">M6B22_06705</name>
</gene>
<keyword evidence="4" id="KW-1133">Transmembrane helix</keyword>
<dbReference type="Pfam" id="PF25137">
    <property type="entry name" value="ADH_Fe_C"/>
    <property type="match status" value="1"/>
</dbReference>
<dbReference type="SUPFAM" id="SSF56796">
    <property type="entry name" value="Dehydroquinate synthase-like"/>
    <property type="match status" value="1"/>
</dbReference>
<feature type="domain" description="Fe-containing alcohol dehydrogenase-like C-terminal" evidence="6">
    <location>
        <begin position="183"/>
        <end position="370"/>
    </location>
</feature>
<sequence length="387" mass="39279">MHLPAHVAHGDGSVSDLSELLRRWGVAGRTAFVVSDRFLIDRGLADGLLGSLQSSGWRVEVFAEPAGEPTLSDAVEVVEAARGSGADVVVGFGGGSVLDLAKVVALLLANRGDIADHLSATERLKPAKPLVLVPTTAGTGAEATRVAVLSDGVRKHVLSHPSLVPLGVVLDAAVIADLPPHITAATGMDALAHAVESSLSTSSTPLTASMGLRAATLLMHWLPVAYRDSGNLEARRATLYGAFLAGIALNAGVVVGHSMAYTVANRSKLAHGVTCAMALPFCVAFNAAAASPDLLFLGAVISGASPGHFAGAAAAIAELAASFGIPSTPLAAGISEAESAAMAHECTTVYPRPTNPVPMASSAVQALYAAWFRGDLEAAARAAELSN</sequence>
<organism evidence="7 8">
    <name type="scientific">Jatrophihabitans cynanchi</name>
    <dbReference type="NCBI Taxonomy" id="2944128"/>
    <lineage>
        <taxon>Bacteria</taxon>
        <taxon>Bacillati</taxon>
        <taxon>Actinomycetota</taxon>
        <taxon>Actinomycetes</taxon>
        <taxon>Jatrophihabitantales</taxon>
        <taxon>Jatrophihabitantaceae</taxon>
        <taxon>Jatrophihabitans</taxon>
    </lineage>
</organism>
<dbReference type="PANTHER" id="PTHR11496">
    <property type="entry name" value="ALCOHOL DEHYDROGENASE"/>
    <property type="match status" value="1"/>
</dbReference>
<dbReference type="InterPro" id="IPR018211">
    <property type="entry name" value="ADH_Fe_CS"/>
</dbReference>
<evidence type="ECO:0000313" key="7">
    <source>
        <dbReference type="EMBL" id="WAX59283.1"/>
    </source>
</evidence>
<feature type="transmembrane region" description="Helical" evidence="4">
    <location>
        <begin position="237"/>
        <end position="257"/>
    </location>
</feature>
<evidence type="ECO:0000256" key="1">
    <source>
        <dbReference type="ARBA" id="ARBA00007358"/>
    </source>
</evidence>
<feature type="domain" description="Alcohol dehydrogenase iron-type/glycerol dehydrogenase GldA" evidence="5">
    <location>
        <begin position="4"/>
        <end position="171"/>
    </location>
</feature>
<dbReference type="Proteomes" id="UP001164693">
    <property type="component" value="Chromosome"/>
</dbReference>
<dbReference type="InterPro" id="IPR039697">
    <property type="entry name" value="Alcohol_dehydrogenase_Fe"/>
</dbReference>
<dbReference type="Gene3D" id="1.20.1090.10">
    <property type="entry name" value="Dehydroquinate synthase-like - alpha domain"/>
    <property type="match status" value="1"/>
</dbReference>
<keyword evidence="3" id="KW-0520">NAD</keyword>
<evidence type="ECO:0000256" key="2">
    <source>
        <dbReference type="ARBA" id="ARBA00023002"/>
    </source>
</evidence>
<evidence type="ECO:0000256" key="3">
    <source>
        <dbReference type="ARBA" id="ARBA00023027"/>
    </source>
</evidence>
<keyword evidence="8" id="KW-1185">Reference proteome</keyword>
<evidence type="ECO:0000256" key="4">
    <source>
        <dbReference type="SAM" id="Phobius"/>
    </source>
</evidence>
<feature type="transmembrane region" description="Helical" evidence="4">
    <location>
        <begin position="269"/>
        <end position="288"/>
    </location>
</feature>
<keyword evidence="4" id="KW-0472">Membrane</keyword>
<name>A0ABY7K458_9ACTN</name>
<reference evidence="7" key="1">
    <citation type="submission" date="2022-05" db="EMBL/GenBank/DDBJ databases">
        <title>Jatrophihabitans sp. SB3-54 whole genome sequence.</title>
        <authorList>
            <person name="Suh M.K."/>
            <person name="Eom M.K."/>
            <person name="Kim J.S."/>
            <person name="Kim H.S."/>
            <person name="Do H.E."/>
            <person name="Shin Y.K."/>
            <person name="Lee J.-S."/>
        </authorList>
    </citation>
    <scope>NUCLEOTIDE SEQUENCE</scope>
    <source>
        <strain evidence="7">SB3-54</strain>
    </source>
</reference>
<dbReference type="Pfam" id="PF00465">
    <property type="entry name" value="Fe-ADH"/>
    <property type="match status" value="1"/>
</dbReference>
<dbReference type="CDD" id="cd08551">
    <property type="entry name" value="Fe-ADH"/>
    <property type="match status" value="1"/>
</dbReference>
<protein>
    <submittedName>
        <fullName evidence="7">Iron-containing alcohol dehydrogenase</fullName>
    </submittedName>
</protein>
<comment type="similarity">
    <text evidence="1">Belongs to the iron-containing alcohol dehydrogenase family.</text>
</comment>
<dbReference type="InterPro" id="IPR056798">
    <property type="entry name" value="ADH_Fe_C"/>
</dbReference>
<dbReference type="PANTHER" id="PTHR11496:SF102">
    <property type="entry name" value="ALCOHOL DEHYDROGENASE 4"/>
    <property type="match status" value="1"/>
</dbReference>
<dbReference type="PROSITE" id="PS00913">
    <property type="entry name" value="ADH_IRON_1"/>
    <property type="match status" value="1"/>
</dbReference>
<evidence type="ECO:0000259" key="6">
    <source>
        <dbReference type="Pfam" id="PF25137"/>
    </source>
</evidence>
<dbReference type="InterPro" id="IPR001670">
    <property type="entry name" value="ADH_Fe/GldA"/>
</dbReference>
<dbReference type="Gene3D" id="3.40.50.1970">
    <property type="match status" value="1"/>
</dbReference>